<evidence type="ECO:0000256" key="5">
    <source>
        <dbReference type="ARBA" id="ARBA00022676"/>
    </source>
</evidence>
<evidence type="ECO:0000256" key="15">
    <source>
        <dbReference type="ARBA" id="ARBA00066964"/>
    </source>
</evidence>
<evidence type="ECO:0000256" key="17">
    <source>
        <dbReference type="ARBA" id="ARBA00078564"/>
    </source>
</evidence>
<dbReference type="GO" id="GO:0006071">
    <property type="term" value="P:glycerol metabolic process"/>
    <property type="evidence" value="ECO:0007669"/>
    <property type="project" value="UniProtKB-KW"/>
</dbReference>
<feature type="transmembrane region" description="Helical" evidence="18">
    <location>
        <begin position="44"/>
        <end position="62"/>
    </location>
</feature>
<evidence type="ECO:0000256" key="16">
    <source>
        <dbReference type="ARBA" id="ARBA00068721"/>
    </source>
</evidence>
<dbReference type="InterPro" id="IPR050321">
    <property type="entry name" value="Glycosyltr_2/OpgH_subfam"/>
</dbReference>
<evidence type="ECO:0000256" key="18">
    <source>
        <dbReference type="SAM" id="Phobius"/>
    </source>
</evidence>
<dbReference type="SUPFAM" id="SSF53448">
    <property type="entry name" value="Nucleotide-diphospho-sugar transferases"/>
    <property type="match status" value="1"/>
</dbReference>
<accession>A0A947GI24</accession>
<feature type="transmembrane region" description="Helical" evidence="18">
    <location>
        <begin position="407"/>
        <end position="425"/>
    </location>
</feature>
<dbReference type="Gene3D" id="3.90.550.10">
    <property type="entry name" value="Spore Coat Polysaccharide Biosynthesis Protein SpsA, Chain A"/>
    <property type="match status" value="1"/>
</dbReference>
<evidence type="ECO:0000256" key="11">
    <source>
        <dbReference type="ARBA" id="ARBA00023098"/>
    </source>
</evidence>
<keyword evidence="11" id="KW-0443">Lipid metabolism</keyword>
<dbReference type="EMBL" id="JADOES010000008">
    <property type="protein sequence ID" value="MBT9314968.1"/>
    <property type="molecule type" value="Genomic_DNA"/>
</dbReference>
<reference evidence="19" key="1">
    <citation type="submission" date="2020-11" db="EMBL/GenBank/DDBJ databases">
        <authorList>
            <person name="Konstantinou D."/>
            <person name="Gkelis S."/>
            <person name="Popin R."/>
            <person name="Fewer D."/>
            <person name="Sivonen K."/>
        </authorList>
    </citation>
    <scope>NUCLEOTIDE SEQUENCE</scope>
    <source>
        <strain evidence="19">TAU-MAC 1115</strain>
    </source>
</reference>
<keyword evidence="10 18" id="KW-1133">Transmembrane helix</keyword>
<evidence type="ECO:0000313" key="20">
    <source>
        <dbReference type="Proteomes" id="UP000717364"/>
    </source>
</evidence>
<gene>
    <name evidence="19" type="ORF">IXB50_05985</name>
</gene>
<dbReference type="Proteomes" id="UP000717364">
    <property type="component" value="Unassembled WGS sequence"/>
</dbReference>
<evidence type="ECO:0000256" key="3">
    <source>
        <dbReference type="ARBA" id="ARBA00006739"/>
    </source>
</evidence>
<keyword evidence="20" id="KW-1185">Reference proteome</keyword>
<evidence type="ECO:0000313" key="19">
    <source>
        <dbReference type="EMBL" id="MBT9314968.1"/>
    </source>
</evidence>
<evidence type="ECO:0000256" key="1">
    <source>
        <dbReference type="ARBA" id="ARBA00001946"/>
    </source>
</evidence>
<dbReference type="GO" id="GO:0046467">
    <property type="term" value="P:membrane lipid biosynthetic process"/>
    <property type="evidence" value="ECO:0007669"/>
    <property type="project" value="UniProtKB-ARBA"/>
</dbReference>
<evidence type="ECO:0000256" key="7">
    <source>
        <dbReference type="ARBA" id="ARBA00022692"/>
    </source>
</evidence>
<evidence type="ECO:0000256" key="2">
    <source>
        <dbReference type="ARBA" id="ARBA00004141"/>
    </source>
</evidence>
<dbReference type="EC" id="2.4.1.336" evidence="15"/>
<organism evidence="19 20">
    <name type="scientific">Leptothoe spongobia TAU-MAC 1115</name>
    <dbReference type="NCBI Taxonomy" id="1967444"/>
    <lineage>
        <taxon>Bacteria</taxon>
        <taxon>Bacillati</taxon>
        <taxon>Cyanobacteriota</taxon>
        <taxon>Cyanophyceae</taxon>
        <taxon>Nodosilineales</taxon>
        <taxon>Cymatolegaceae</taxon>
        <taxon>Leptothoe</taxon>
        <taxon>Leptothoe spongobia</taxon>
    </lineage>
</organism>
<evidence type="ECO:0000256" key="13">
    <source>
        <dbReference type="ARBA" id="ARBA00023277"/>
    </source>
</evidence>
<evidence type="ECO:0000256" key="9">
    <source>
        <dbReference type="ARBA" id="ARBA00022842"/>
    </source>
</evidence>
<keyword evidence="13" id="KW-0119">Carbohydrate metabolism</keyword>
<keyword evidence="4" id="KW-0444">Lipid biosynthesis</keyword>
<comment type="catalytic activity">
    <reaction evidence="14">
        <text>a 1,2-diacyl-sn-glycerol + UDP-alpha-D-glucose = a 1,2-diacyl-3-O-(beta-D-glucopyranosyl)-sn-glycerol + UDP + H(+)</text>
        <dbReference type="Rhea" id="RHEA:17285"/>
        <dbReference type="ChEBI" id="CHEBI:15378"/>
        <dbReference type="ChEBI" id="CHEBI:17815"/>
        <dbReference type="ChEBI" id="CHEBI:58223"/>
        <dbReference type="ChEBI" id="CHEBI:58885"/>
        <dbReference type="ChEBI" id="CHEBI:75799"/>
        <dbReference type="EC" id="2.4.1.336"/>
    </reaction>
</comment>
<sequence>MAIDMISDVSLDDLSEGRRLKALAALVFLWGLTLVLHWSTWGFLVVWTVTVPIAMYIVRIAIANPAHAVSPNKATIPSALDHTSCPKVSLLVAAKNEATVISNLVASLCNLDYPEDCYELWIINDNSDDDTGRILDRLAQSFPKLKVLHRGPEATGGKSGALNLAWPRATGDILAVFDADAQVPANLLQHVVPLFENERTGAIQVRKSIVNSETNFWTQGQAAEMALDRYYQEQRSARCGIGELRGNGQFVRRAAIAQCGGWNEMTITDDLDLTVQLHLNQWNIGFLASPTVGEEGVTSGVALWHQRNRWAEGGYQRYLDYWRLLIRNRLGWNKSIDMLMYWILQYMLPMVALPDLLIAIALRQPPVFAPLTTFAIGMSYWGMTMGICRTQKTSLLLAMVKAIKGTVYMTHWIVVMAFATTRMAVRPKRLKWVKTIHDGEAASA</sequence>
<dbReference type="Pfam" id="PF13641">
    <property type="entry name" value="Glyco_tranf_2_3"/>
    <property type="match status" value="1"/>
</dbReference>
<keyword evidence="8" id="KW-0319">Glycerol metabolism</keyword>
<evidence type="ECO:0000256" key="12">
    <source>
        <dbReference type="ARBA" id="ARBA00023136"/>
    </source>
</evidence>
<dbReference type="RefSeq" id="WP_215608040.1">
    <property type="nucleotide sequence ID" value="NZ_JADOES010000008.1"/>
</dbReference>
<dbReference type="GO" id="GO:0016758">
    <property type="term" value="F:hexosyltransferase activity"/>
    <property type="evidence" value="ECO:0007669"/>
    <property type="project" value="UniProtKB-ARBA"/>
</dbReference>
<keyword evidence="9" id="KW-0460">Magnesium</keyword>
<keyword evidence="12 18" id="KW-0472">Membrane</keyword>
<evidence type="ECO:0000256" key="4">
    <source>
        <dbReference type="ARBA" id="ARBA00022516"/>
    </source>
</evidence>
<name>A0A947GI24_9CYAN</name>
<protein>
    <recommendedName>
        <fullName evidence="16">Beta-monoglucosyldiacylglycerol synthase</fullName>
        <ecNumber evidence="15">2.4.1.336</ecNumber>
    </recommendedName>
    <alternativeName>
        <fullName evidence="17">UDP-glucose:1,2-diacylglycerol 3-beta-D-glucosyltransferase</fullName>
    </alternativeName>
</protein>
<keyword evidence="7 18" id="KW-0812">Transmembrane</keyword>
<feature type="transmembrane region" description="Helical" evidence="18">
    <location>
        <begin position="20"/>
        <end position="38"/>
    </location>
</feature>
<comment type="subcellular location">
    <subcellularLocation>
        <location evidence="2">Membrane</location>
        <topology evidence="2">Multi-pass membrane protein</topology>
    </subcellularLocation>
</comment>
<feature type="transmembrane region" description="Helical" evidence="18">
    <location>
        <begin position="368"/>
        <end position="387"/>
    </location>
</feature>
<dbReference type="InterPro" id="IPR029044">
    <property type="entry name" value="Nucleotide-diphossugar_trans"/>
</dbReference>
<reference evidence="19" key="2">
    <citation type="journal article" date="2021" name="Mar. Drugs">
        <title>Genome Reduction and Secondary Metabolism of the Marine Sponge-Associated Cyanobacterium Leptothoe.</title>
        <authorList>
            <person name="Konstantinou D."/>
            <person name="Popin R.V."/>
            <person name="Fewer D.P."/>
            <person name="Sivonen K."/>
            <person name="Gkelis S."/>
        </authorList>
    </citation>
    <scope>NUCLEOTIDE SEQUENCE</scope>
    <source>
        <strain evidence="19">TAU-MAC 1115</strain>
    </source>
</reference>
<keyword evidence="6" id="KW-0808">Transferase</keyword>
<evidence type="ECO:0000256" key="14">
    <source>
        <dbReference type="ARBA" id="ARBA00053004"/>
    </source>
</evidence>
<dbReference type="CDD" id="cd06423">
    <property type="entry name" value="CESA_like"/>
    <property type="match status" value="1"/>
</dbReference>
<evidence type="ECO:0000256" key="8">
    <source>
        <dbReference type="ARBA" id="ARBA00022798"/>
    </source>
</evidence>
<evidence type="ECO:0000256" key="10">
    <source>
        <dbReference type="ARBA" id="ARBA00022989"/>
    </source>
</evidence>
<dbReference type="GO" id="GO:0005886">
    <property type="term" value="C:plasma membrane"/>
    <property type="evidence" value="ECO:0007669"/>
    <property type="project" value="TreeGrafter"/>
</dbReference>
<dbReference type="FunFam" id="3.90.550.10:FF:000164">
    <property type="entry name" value="Beta-(1-3)-glucosyl transferase"/>
    <property type="match status" value="1"/>
</dbReference>
<dbReference type="PANTHER" id="PTHR43867:SF2">
    <property type="entry name" value="CELLULOSE SYNTHASE CATALYTIC SUBUNIT A [UDP-FORMING]"/>
    <property type="match status" value="1"/>
</dbReference>
<dbReference type="PANTHER" id="PTHR43867">
    <property type="entry name" value="CELLULOSE SYNTHASE CATALYTIC SUBUNIT A [UDP-FORMING]"/>
    <property type="match status" value="1"/>
</dbReference>
<comment type="cofactor">
    <cofactor evidence="1">
        <name>Mg(2+)</name>
        <dbReference type="ChEBI" id="CHEBI:18420"/>
    </cofactor>
</comment>
<keyword evidence="5" id="KW-0328">Glycosyltransferase</keyword>
<proteinExistence type="inferred from homology"/>
<evidence type="ECO:0000256" key="6">
    <source>
        <dbReference type="ARBA" id="ARBA00022679"/>
    </source>
</evidence>
<dbReference type="AlphaFoldDB" id="A0A947GI24"/>
<comment type="similarity">
    <text evidence="3">Belongs to the glycosyltransferase 2 family.</text>
</comment>
<comment type="caution">
    <text evidence="19">The sequence shown here is derived from an EMBL/GenBank/DDBJ whole genome shotgun (WGS) entry which is preliminary data.</text>
</comment>
<feature type="transmembrane region" description="Helical" evidence="18">
    <location>
        <begin position="339"/>
        <end position="362"/>
    </location>
</feature>